<dbReference type="InterPro" id="IPR027942">
    <property type="entry name" value="SEO_N"/>
</dbReference>
<dbReference type="GO" id="GO:0010088">
    <property type="term" value="P:phloem development"/>
    <property type="evidence" value="ECO:0007669"/>
    <property type="project" value="InterPro"/>
</dbReference>
<dbReference type="Proteomes" id="UP001187192">
    <property type="component" value="Unassembled WGS sequence"/>
</dbReference>
<feature type="domain" description="Sieve element occlusion N-terminal" evidence="1">
    <location>
        <begin position="1"/>
        <end position="152"/>
    </location>
</feature>
<dbReference type="PANTHER" id="PTHR33232:SF18">
    <property type="entry name" value="PROTEIN SIEVE ELEMENT OCCLUSION B-LIKE"/>
    <property type="match status" value="1"/>
</dbReference>
<dbReference type="InterPro" id="IPR039299">
    <property type="entry name" value="SEOA"/>
</dbReference>
<keyword evidence="3" id="KW-1185">Reference proteome</keyword>
<dbReference type="PANTHER" id="PTHR33232">
    <property type="entry name" value="PROTEIN SIEVE ELEMENT OCCLUSION B-LIKE"/>
    <property type="match status" value="1"/>
</dbReference>
<protein>
    <recommendedName>
        <fullName evidence="1">Sieve element occlusion N-terminal domain-containing protein</fullName>
    </recommendedName>
</protein>
<sequence length="155" mass="17371">MRIIKKLQNYSWEAKAVLALLALAVEFRDLSRPLSEIHHQCCSCSANHQEEASQSLAIIVKNVLVFTTSSSSSDDDDVEKFRKRVGDELEILRKCVNTTLQVTESVVKLEKLASVYDKKGHSSQESRKALVVHSYWVTMAIVACATRMTLLTSDV</sequence>
<dbReference type="Pfam" id="PF14576">
    <property type="entry name" value="SEO_N"/>
    <property type="match status" value="1"/>
</dbReference>
<gene>
    <name evidence="2" type="ORF">TIFTF001_022646</name>
</gene>
<accession>A0AA88DD06</accession>
<proteinExistence type="predicted"/>
<dbReference type="EMBL" id="BTGU01000046">
    <property type="protein sequence ID" value="GMN53515.1"/>
    <property type="molecule type" value="Genomic_DNA"/>
</dbReference>
<evidence type="ECO:0000313" key="2">
    <source>
        <dbReference type="EMBL" id="GMN53515.1"/>
    </source>
</evidence>
<organism evidence="2 3">
    <name type="scientific">Ficus carica</name>
    <name type="common">Common fig</name>
    <dbReference type="NCBI Taxonomy" id="3494"/>
    <lineage>
        <taxon>Eukaryota</taxon>
        <taxon>Viridiplantae</taxon>
        <taxon>Streptophyta</taxon>
        <taxon>Embryophyta</taxon>
        <taxon>Tracheophyta</taxon>
        <taxon>Spermatophyta</taxon>
        <taxon>Magnoliopsida</taxon>
        <taxon>eudicotyledons</taxon>
        <taxon>Gunneridae</taxon>
        <taxon>Pentapetalae</taxon>
        <taxon>rosids</taxon>
        <taxon>fabids</taxon>
        <taxon>Rosales</taxon>
        <taxon>Moraceae</taxon>
        <taxon>Ficeae</taxon>
        <taxon>Ficus</taxon>
    </lineage>
</organism>
<evidence type="ECO:0000313" key="3">
    <source>
        <dbReference type="Proteomes" id="UP001187192"/>
    </source>
</evidence>
<reference evidence="2" key="1">
    <citation type="submission" date="2023-07" db="EMBL/GenBank/DDBJ databases">
        <title>draft genome sequence of fig (Ficus carica).</title>
        <authorList>
            <person name="Takahashi T."/>
            <person name="Nishimura K."/>
        </authorList>
    </citation>
    <scope>NUCLEOTIDE SEQUENCE</scope>
</reference>
<evidence type="ECO:0000259" key="1">
    <source>
        <dbReference type="Pfam" id="PF14576"/>
    </source>
</evidence>
<dbReference type="AlphaFoldDB" id="A0AA88DD06"/>
<name>A0AA88DD06_FICCA</name>
<comment type="caution">
    <text evidence="2">The sequence shown here is derived from an EMBL/GenBank/DDBJ whole genome shotgun (WGS) entry which is preliminary data.</text>
</comment>